<evidence type="ECO:0000313" key="11">
    <source>
        <dbReference type="Proteomes" id="UP000429523"/>
    </source>
</evidence>
<dbReference type="Proteomes" id="UP000476176">
    <property type="component" value="Unassembled WGS sequence"/>
</dbReference>
<keyword evidence="12" id="KW-1185">Reference proteome</keyword>
<proteinExistence type="predicted"/>
<evidence type="ECO:0000313" key="8">
    <source>
        <dbReference type="EMBL" id="KAE9215188.1"/>
    </source>
</evidence>
<evidence type="ECO:0000313" key="5">
    <source>
        <dbReference type="EMBL" id="KAE9100044.1"/>
    </source>
</evidence>
<dbReference type="Proteomes" id="UP000437068">
    <property type="component" value="Unassembled WGS sequence"/>
</dbReference>
<evidence type="ECO:0000313" key="19">
    <source>
        <dbReference type="Proteomes" id="UP000488956"/>
    </source>
</evidence>
<keyword evidence="1" id="KW-0472">Membrane</keyword>
<evidence type="ECO:0000313" key="2">
    <source>
        <dbReference type="EMBL" id="KAE8933135.1"/>
    </source>
</evidence>
<evidence type="ECO:0000313" key="3">
    <source>
        <dbReference type="EMBL" id="KAE8998983.1"/>
    </source>
</evidence>
<dbReference type="Proteomes" id="UP000440732">
    <property type="component" value="Unassembled WGS sequence"/>
</dbReference>
<dbReference type="EMBL" id="QXGF01001044">
    <property type="protein sequence ID" value="KAE8933135.1"/>
    <property type="molecule type" value="Genomic_DNA"/>
</dbReference>
<evidence type="ECO:0000313" key="15">
    <source>
        <dbReference type="Proteomes" id="UP000440732"/>
    </source>
</evidence>
<dbReference type="Proteomes" id="UP000488956">
    <property type="component" value="Unassembled WGS sequence"/>
</dbReference>
<keyword evidence="1" id="KW-0812">Transmembrane</keyword>
<feature type="transmembrane region" description="Helical" evidence="1">
    <location>
        <begin position="12"/>
        <end position="30"/>
    </location>
</feature>
<sequence length="56" mass="5791">MDLEVDESAALVAAVGACATAAATIVSAVVKKEKSNILTLPARDIDAMLQDPSYNK</sequence>
<protein>
    <submittedName>
        <fullName evidence="3">Uncharacterized protein</fullName>
    </submittedName>
</protein>
<dbReference type="EMBL" id="QXFX01001001">
    <property type="protein sequence ID" value="KAE9098883.1"/>
    <property type="molecule type" value="Genomic_DNA"/>
</dbReference>
<dbReference type="Proteomes" id="UP000429523">
    <property type="component" value="Unassembled WGS sequence"/>
</dbReference>
<evidence type="ECO:0000313" key="13">
    <source>
        <dbReference type="Proteomes" id="UP000437068"/>
    </source>
</evidence>
<dbReference type="AlphaFoldDB" id="A0A6A3K515"/>
<evidence type="ECO:0000313" key="18">
    <source>
        <dbReference type="Proteomes" id="UP000476176"/>
    </source>
</evidence>
<name>A0A6A3K515_9STRA</name>
<keyword evidence="1" id="KW-1133">Transmembrane helix</keyword>
<evidence type="ECO:0000313" key="10">
    <source>
        <dbReference type="EMBL" id="KAE9299791.1"/>
    </source>
</evidence>
<comment type="caution">
    <text evidence="3">The sequence shown here is derived from an EMBL/GenBank/DDBJ whole genome shotgun (WGS) entry which is preliminary data.</text>
</comment>
<reference evidence="17 18" key="1">
    <citation type="submission" date="2018-09" db="EMBL/GenBank/DDBJ databases">
        <title>Genomic investigation of the strawberry pathogen Phytophthora fragariae indicates pathogenicity is determined by transcriptional variation in three key races.</title>
        <authorList>
            <person name="Adams T.M."/>
            <person name="Armitage A.D."/>
            <person name="Sobczyk M.K."/>
            <person name="Bates H.J."/>
            <person name="Dunwell J.M."/>
            <person name="Nellist C.F."/>
            <person name="Harrison R.J."/>
        </authorList>
    </citation>
    <scope>NUCLEOTIDE SEQUENCE [LARGE SCALE GENOMIC DNA]</scope>
    <source>
        <strain evidence="10 13">A4</strain>
        <strain evidence="9 14">BC-1</strain>
        <strain evidence="8 18">BC-23</strain>
        <strain evidence="7 12">NOV-27</strain>
        <strain evidence="6 15">NOV-5</strain>
        <strain evidence="5 16">NOV-71</strain>
        <strain evidence="2 11">NOV-9</strain>
        <strain evidence="4 19">ONT-3</strain>
        <strain evidence="3 17">SCRP245</strain>
    </source>
</reference>
<dbReference type="EMBL" id="QXGE01000985">
    <property type="protein sequence ID" value="KAE9299791.1"/>
    <property type="molecule type" value="Genomic_DNA"/>
</dbReference>
<evidence type="ECO:0000313" key="4">
    <source>
        <dbReference type="EMBL" id="KAE9098883.1"/>
    </source>
</evidence>
<evidence type="ECO:0000256" key="1">
    <source>
        <dbReference type="SAM" id="Phobius"/>
    </source>
</evidence>
<dbReference type="Proteomes" id="UP000460718">
    <property type="component" value="Unassembled WGS sequence"/>
</dbReference>
<dbReference type="EMBL" id="QXGA01000941">
    <property type="protein sequence ID" value="KAE9134702.1"/>
    <property type="molecule type" value="Genomic_DNA"/>
</dbReference>
<dbReference type="EMBL" id="QXGB01000986">
    <property type="protein sequence ID" value="KAE9199583.1"/>
    <property type="molecule type" value="Genomic_DNA"/>
</dbReference>
<dbReference type="Proteomes" id="UP000433483">
    <property type="component" value="Unassembled WGS sequence"/>
</dbReference>
<evidence type="ECO:0000313" key="7">
    <source>
        <dbReference type="EMBL" id="KAE9199583.1"/>
    </source>
</evidence>
<dbReference type="EMBL" id="QXFW01000974">
    <property type="protein sequence ID" value="KAE8998983.1"/>
    <property type="molecule type" value="Genomic_DNA"/>
</dbReference>
<dbReference type="EMBL" id="QXGC01000963">
    <property type="protein sequence ID" value="KAE9215188.1"/>
    <property type="molecule type" value="Genomic_DNA"/>
</dbReference>
<dbReference type="EMBL" id="QXGD01001064">
    <property type="protein sequence ID" value="KAE9215853.1"/>
    <property type="molecule type" value="Genomic_DNA"/>
</dbReference>
<evidence type="ECO:0000313" key="16">
    <source>
        <dbReference type="Proteomes" id="UP000441208"/>
    </source>
</evidence>
<evidence type="ECO:0000313" key="12">
    <source>
        <dbReference type="Proteomes" id="UP000433483"/>
    </source>
</evidence>
<organism evidence="3 17">
    <name type="scientific">Phytophthora fragariae</name>
    <dbReference type="NCBI Taxonomy" id="53985"/>
    <lineage>
        <taxon>Eukaryota</taxon>
        <taxon>Sar</taxon>
        <taxon>Stramenopiles</taxon>
        <taxon>Oomycota</taxon>
        <taxon>Peronosporomycetes</taxon>
        <taxon>Peronosporales</taxon>
        <taxon>Peronosporaceae</taxon>
        <taxon>Phytophthora</taxon>
    </lineage>
</organism>
<evidence type="ECO:0000313" key="6">
    <source>
        <dbReference type="EMBL" id="KAE9134702.1"/>
    </source>
</evidence>
<evidence type="ECO:0000313" key="14">
    <source>
        <dbReference type="Proteomes" id="UP000440367"/>
    </source>
</evidence>
<evidence type="ECO:0000313" key="17">
    <source>
        <dbReference type="Proteomes" id="UP000460718"/>
    </source>
</evidence>
<accession>A0A6A3K515</accession>
<dbReference type="EMBL" id="QXFZ01000968">
    <property type="protein sequence ID" value="KAE9100044.1"/>
    <property type="molecule type" value="Genomic_DNA"/>
</dbReference>
<evidence type="ECO:0000313" key="9">
    <source>
        <dbReference type="EMBL" id="KAE9215853.1"/>
    </source>
</evidence>
<dbReference type="Proteomes" id="UP000441208">
    <property type="component" value="Unassembled WGS sequence"/>
</dbReference>
<dbReference type="Proteomes" id="UP000440367">
    <property type="component" value="Unassembled WGS sequence"/>
</dbReference>
<gene>
    <name evidence="10" type="ORF">PF001_g15274</name>
    <name evidence="9" type="ORF">PF002_g17253</name>
    <name evidence="8" type="ORF">PF004_g14829</name>
    <name evidence="7" type="ORF">PF005_g15677</name>
    <name evidence="6" type="ORF">PF006_g14759</name>
    <name evidence="5" type="ORF">PF007_g15666</name>
    <name evidence="2" type="ORF">PF009_g16855</name>
    <name evidence="4" type="ORF">PF010_g15390</name>
    <name evidence="3" type="ORF">PF011_g14818</name>
</gene>